<feature type="chain" id="PRO_5042009600" description="Secreted protein" evidence="1">
    <location>
        <begin position="18"/>
        <end position="220"/>
    </location>
</feature>
<evidence type="ECO:0000256" key="1">
    <source>
        <dbReference type="SAM" id="SignalP"/>
    </source>
</evidence>
<evidence type="ECO:0008006" key="4">
    <source>
        <dbReference type="Google" id="ProtNLM"/>
    </source>
</evidence>
<keyword evidence="3" id="KW-1185">Reference proteome</keyword>
<sequence length="220" mass="24553">MFLLLTFSRLLVSSSVCMLFPHRPCLSCSLLLAFSSLGRSACFSPVTHVCLAHFSRLLVSSSCVLFPHHPCLSCSLFLALRTFPPSPMFVLLTFSRLLISSETCVLFPDCACLSCSLFFAFSSPASACFIPITHVYLAHFSRLLIFREKCVLFPHRPCLSCSLFLAFSSLGTRSVYFTLPLYFPLHSFPLPIPIQIVRPSIPFISTHITFPLEALPTNME</sequence>
<dbReference type="AlphaFoldDB" id="A0AAD7MSR6"/>
<evidence type="ECO:0000313" key="2">
    <source>
        <dbReference type="EMBL" id="KAJ7728999.1"/>
    </source>
</evidence>
<feature type="signal peptide" evidence="1">
    <location>
        <begin position="1"/>
        <end position="17"/>
    </location>
</feature>
<proteinExistence type="predicted"/>
<name>A0AAD7MSR6_9AGAR</name>
<evidence type="ECO:0000313" key="3">
    <source>
        <dbReference type="Proteomes" id="UP001215598"/>
    </source>
</evidence>
<keyword evidence="1" id="KW-0732">Signal</keyword>
<protein>
    <recommendedName>
        <fullName evidence="4">Secreted protein</fullName>
    </recommendedName>
</protein>
<reference evidence="2" key="1">
    <citation type="submission" date="2023-03" db="EMBL/GenBank/DDBJ databases">
        <title>Massive genome expansion in bonnet fungi (Mycena s.s.) driven by repeated elements and novel gene families across ecological guilds.</title>
        <authorList>
            <consortium name="Lawrence Berkeley National Laboratory"/>
            <person name="Harder C.B."/>
            <person name="Miyauchi S."/>
            <person name="Viragh M."/>
            <person name="Kuo A."/>
            <person name="Thoen E."/>
            <person name="Andreopoulos B."/>
            <person name="Lu D."/>
            <person name="Skrede I."/>
            <person name="Drula E."/>
            <person name="Henrissat B."/>
            <person name="Morin E."/>
            <person name="Kohler A."/>
            <person name="Barry K."/>
            <person name="LaButti K."/>
            <person name="Morin E."/>
            <person name="Salamov A."/>
            <person name="Lipzen A."/>
            <person name="Mereny Z."/>
            <person name="Hegedus B."/>
            <person name="Baldrian P."/>
            <person name="Stursova M."/>
            <person name="Weitz H."/>
            <person name="Taylor A."/>
            <person name="Grigoriev I.V."/>
            <person name="Nagy L.G."/>
            <person name="Martin F."/>
            <person name="Kauserud H."/>
        </authorList>
    </citation>
    <scope>NUCLEOTIDE SEQUENCE</scope>
    <source>
        <strain evidence="2">CBHHK182m</strain>
    </source>
</reference>
<comment type="caution">
    <text evidence="2">The sequence shown here is derived from an EMBL/GenBank/DDBJ whole genome shotgun (WGS) entry which is preliminary data.</text>
</comment>
<organism evidence="2 3">
    <name type="scientific">Mycena metata</name>
    <dbReference type="NCBI Taxonomy" id="1033252"/>
    <lineage>
        <taxon>Eukaryota</taxon>
        <taxon>Fungi</taxon>
        <taxon>Dikarya</taxon>
        <taxon>Basidiomycota</taxon>
        <taxon>Agaricomycotina</taxon>
        <taxon>Agaricomycetes</taxon>
        <taxon>Agaricomycetidae</taxon>
        <taxon>Agaricales</taxon>
        <taxon>Marasmiineae</taxon>
        <taxon>Mycenaceae</taxon>
        <taxon>Mycena</taxon>
    </lineage>
</organism>
<dbReference type="Proteomes" id="UP001215598">
    <property type="component" value="Unassembled WGS sequence"/>
</dbReference>
<dbReference type="EMBL" id="JARKIB010000168">
    <property type="protein sequence ID" value="KAJ7728999.1"/>
    <property type="molecule type" value="Genomic_DNA"/>
</dbReference>
<accession>A0AAD7MSR6</accession>
<gene>
    <name evidence="2" type="ORF">B0H16DRAFT_231314</name>
</gene>